<evidence type="ECO:0000259" key="1">
    <source>
        <dbReference type="Pfam" id="PF04536"/>
    </source>
</evidence>
<proteinExistence type="predicted"/>
<accession>A0ABT1B260</accession>
<feature type="domain" description="TPM" evidence="1">
    <location>
        <begin position="6"/>
        <end position="120"/>
    </location>
</feature>
<dbReference type="Gene3D" id="3.10.310.50">
    <property type="match status" value="1"/>
</dbReference>
<name>A0ABT1B260_9FLAO</name>
<keyword evidence="3" id="KW-1185">Reference proteome</keyword>
<dbReference type="InterPro" id="IPR007621">
    <property type="entry name" value="TPM_dom"/>
</dbReference>
<comment type="caution">
    <text evidence="2">The sequence shown here is derived from an EMBL/GenBank/DDBJ whole genome shotgun (WGS) entry which is preliminary data.</text>
</comment>
<dbReference type="RefSeq" id="WP_252742332.1">
    <property type="nucleotide sequence ID" value="NZ_JAMXIB010000016.1"/>
</dbReference>
<protein>
    <submittedName>
        <fullName evidence="2">TPM domain-containing protein</fullName>
    </submittedName>
</protein>
<gene>
    <name evidence="2" type="ORF">NG653_13935</name>
</gene>
<dbReference type="PANTHER" id="PTHR30373:SF8">
    <property type="entry name" value="BLL7265 PROTEIN"/>
    <property type="match status" value="1"/>
</dbReference>
<sequence length="145" mass="16507">MGEVERFLSNAEEEEIVEAIREAEDHTSGEIRVHLEYGKGSDPMERARELFHELKMDNTRLSNGVLLYIAVHDHRFAICGDRGIDAVVPPGFWDSTRDLMQAHFRKGEFKEGIIAGVLSAGRELKTHFPWKAEDRNELTDEISKG</sequence>
<organism evidence="2 3">
    <name type="scientific">Robiginitalea marina</name>
    <dbReference type="NCBI Taxonomy" id="2954105"/>
    <lineage>
        <taxon>Bacteria</taxon>
        <taxon>Pseudomonadati</taxon>
        <taxon>Bacteroidota</taxon>
        <taxon>Flavobacteriia</taxon>
        <taxon>Flavobacteriales</taxon>
        <taxon>Flavobacteriaceae</taxon>
        <taxon>Robiginitalea</taxon>
    </lineage>
</organism>
<evidence type="ECO:0000313" key="3">
    <source>
        <dbReference type="Proteomes" id="UP001206312"/>
    </source>
</evidence>
<dbReference type="Pfam" id="PF04536">
    <property type="entry name" value="TPM_phosphatase"/>
    <property type="match status" value="1"/>
</dbReference>
<dbReference type="EMBL" id="JAMXIB010000016">
    <property type="protein sequence ID" value="MCO5725960.1"/>
    <property type="molecule type" value="Genomic_DNA"/>
</dbReference>
<reference evidence="2 3" key="1">
    <citation type="submission" date="2022-06" db="EMBL/GenBank/DDBJ databases">
        <authorList>
            <person name="Xuan X."/>
        </authorList>
    </citation>
    <scope>NUCLEOTIDE SEQUENCE [LARGE SCALE GENOMIC DNA]</scope>
    <source>
        <strain evidence="2 3">2V75</strain>
    </source>
</reference>
<evidence type="ECO:0000313" key="2">
    <source>
        <dbReference type="EMBL" id="MCO5725960.1"/>
    </source>
</evidence>
<dbReference type="PANTHER" id="PTHR30373">
    <property type="entry name" value="UPF0603 PROTEIN YGCG"/>
    <property type="match status" value="1"/>
</dbReference>
<dbReference type="Proteomes" id="UP001206312">
    <property type="component" value="Unassembled WGS sequence"/>
</dbReference>